<evidence type="ECO:0000313" key="3">
    <source>
        <dbReference type="WBParaSite" id="maker-uti_cns_0002022-snap-gene-0.9-mRNA-1"/>
    </source>
</evidence>
<protein>
    <submittedName>
        <fullName evidence="3">Secreted protein</fullName>
    </submittedName>
</protein>
<feature type="compositionally biased region" description="Polar residues" evidence="1">
    <location>
        <begin position="47"/>
        <end position="62"/>
    </location>
</feature>
<dbReference type="AlphaFoldDB" id="A0A1I8GH95"/>
<dbReference type="Proteomes" id="UP000095280">
    <property type="component" value="Unplaced"/>
</dbReference>
<evidence type="ECO:0000256" key="1">
    <source>
        <dbReference type="SAM" id="MobiDB-lite"/>
    </source>
</evidence>
<accession>A0A1I8GH95</accession>
<feature type="region of interest" description="Disordered" evidence="1">
    <location>
        <begin position="35"/>
        <end position="62"/>
    </location>
</feature>
<reference evidence="3" key="1">
    <citation type="submission" date="2016-11" db="UniProtKB">
        <authorList>
            <consortium name="WormBaseParasite"/>
        </authorList>
    </citation>
    <scope>IDENTIFICATION</scope>
</reference>
<evidence type="ECO:0000313" key="2">
    <source>
        <dbReference type="Proteomes" id="UP000095280"/>
    </source>
</evidence>
<sequence>TLLSELLCRLPGACVSLGIVPRLLPDVSLYPAAPQPTMEAETEKEASSGSDEISVRNLFNSH</sequence>
<dbReference type="WBParaSite" id="maker-uti_cns_0002022-snap-gene-0.9-mRNA-1">
    <property type="protein sequence ID" value="maker-uti_cns_0002022-snap-gene-0.9-mRNA-1"/>
    <property type="gene ID" value="maker-uti_cns_0002022-snap-gene-0.9"/>
</dbReference>
<keyword evidence="2" id="KW-1185">Reference proteome</keyword>
<proteinExistence type="predicted"/>
<organism evidence="2 3">
    <name type="scientific">Macrostomum lignano</name>
    <dbReference type="NCBI Taxonomy" id="282301"/>
    <lineage>
        <taxon>Eukaryota</taxon>
        <taxon>Metazoa</taxon>
        <taxon>Spiralia</taxon>
        <taxon>Lophotrochozoa</taxon>
        <taxon>Platyhelminthes</taxon>
        <taxon>Rhabditophora</taxon>
        <taxon>Macrostomorpha</taxon>
        <taxon>Macrostomida</taxon>
        <taxon>Macrostomidae</taxon>
        <taxon>Macrostomum</taxon>
    </lineage>
</organism>
<name>A0A1I8GH95_9PLAT</name>